<dbReference type="EMBL" id="JAAKZZ010000267">
    <property type="protein sequence ID" value="NGO71142.1"/>
    <property type="molecule type" value="Genomic_DNA"/>
</dbReference>
<feature type="compositionally biased region" description="Polar residues" evidence="1">
    <location>
        <begin position="14"/>
        <end position="24"/>
    </location>
</feature>
<evidence type="ECO:0000256" key="1">
    <source>
        <dbReference type="SAM" id="MobiDB-lite"/>
    </source>
</evidence>
<dbReference type="AlphaFoldDB" id="A0A6G4X1Y6"/>
<comment type="caution">
    <text evidence="2">The sequence shown here is derived from an EMBL/GenBank/DDBJ whole genome shotgun (WGS) entry which is preliminary data.</text>
</comment>
<name>A0A6G4X1Y6_9ACTN</name>
<evidence type="ECO:0000313" key="2">
    <source>
        <dbReference type="EMBL" id="NGO71142.1"/>
    </source>
</evidence>
<protein>
    <submittedName>
        <fullName evidence="2">Uncharacterized protein</fullName>
    </submittedName>
</protein>
<proteinExistence type="predicted"/>
<feature type="region of interest" description="Disordered" evidence="1">
    <location>
        <begin position="1"/>
        <end position="24"/>
    </location>
</feature>
<sequence length="85" mass="8907">MTAESDAMHHGMRNATTDASGTGATQQLQSLLGALLQRLDEPTAERVLGAVRAELDARDLRAYSSGWRDALEASANGACAPPPTL</sequence>
<dbReference type="Proteomes" id="UP000477722">
    <property type="component" value="Unassembled WGS sequence"/>
</dbReference>
<organism evidence="2 3">
    <name type="scientific">Streptomyces boncukensis</name>
    <dbReference type="NCBI Taxonomy" id="2711219"/>
    <lineage>
        <taxon>Bacteria</taxon>
        <taxon>Bacillati</taxon>
        <taxon>Actinomycetota</taxon>
        <taxon>Actinomycetes</taxon>
        <taxon>Kitasatosporales</taxon>
        <taxon>Streptomycetaceae</taxon>
        <taxon>Streptomyces</taxon>
    </lineage>
</organism>
<keyword evidence="3" id="KW-1185">Reference proteome</keyword>
<dbReference type="RefSeq" id="WP_165300784.1">
    <property type="nucleotide sequence ID" value="NZ_JAAKZZ010000267.1"/>
</dbReference>
<reference evidence="2 3" key="1">
    <citation type="submission" date="2020-02" db="EMBL/GenBank/DDBJ databases">
        <title>Whole-genome analyses of novel actinobacteria.</title>
        <authorList>
            <person name="Sahin N."/>
            <person name="Tatar D."/>
        </authorList>
    </citation>
    <scope>NUCLEOTIDE SEQUENCE [LARGE SCALE GENOMIC DNA]</scope>
    <source>
        <strain evidence="2 3">SB3404</strain>
    </source>
</reference>
<evidence type="ECO:0000313" key="3">
    <source>
        <dbReference type="Proteomes" id="UP000477722"/>
    </source>
</evidence>
<gene>
    <name evidence="2" type="ORF">G5C65_22830</name>
</gene>
<accession>A0A6G4X1Y6</accession>